<protein>
    <submittedName>
        <fullName evidence="2">Uncharacterized protein</fullName>
    </submittedName>
</protein>
<dbReference type="EMBL" id="CP115543">
    <property type="protein sequence ID" value="WNH49614.1"/>
    <property type="molecule type" value="Genomic_DNA"/>
</dbReference>
<sequence length="151" mass="16065">MDLQTRLDLLADLSMAAQGFRPSPGRLLRLTSLGLMWLHPSKPPVTGMTEAGKASFLSLLCEGSGIDPVSLLAPAHRFHPSVEQFNAGTSFLDTLEAEARSGTKVTPTVDNALFALWLCRRLPPQPPPLADSAVDEPSDVQDTDPATGCGT</sequence>
<organism evidence="2 3">
    <name type="scientific">Stenotrophomonas aracearum</name>
    <dbReference type="NCBI Taxonomy" id="3003272"/>
    <lineage>
        <taxon>Bacteria</taxon>
        <taxon>Pseudomonadati</taxon>
        <taxon>Pseudomonadota</taxon>
        <taxon>Gammaproteobacteria</taxon>
        <taxon>Lysobacterales</taxon>
        <taxon>Lysobacteraceae</taxon>
        <taxon>Stenotrophomonas</taxon>
    </lineage>
</organism>
<dbReference type="RefSeq" id="WP_311183960.1">
    <property type="nucleotide sequence ID" value="NZ_CP115543.1"/>
</dbReference>
<evidence type="ECO:0000313" key="3">
    <source>
        <dbReference type="Proteomes" id="UP001305421"/>
    </source>
</evidence>
<feature type="region of interest" description="Disordered" evidence="1">
    <location>
        <begin position="127"/>
        <end position="151"/>
    </location>
</feature>
<keyword evidence="3" id="KW-1185">Reference proteome</keyword>
<name>A0ABY9YFG0_9GAMM</name>
<feature type="compositionally biased region" description="Acidic residues" evidence="1">
    <location>
        <begin position="133"/>
        <end position="142"/>
    </location>
</feature>
<evidence type="ECO:0000313" key="2">
    <source>
        <dbReference type="EMBL" id="WNH49614.1"/>
    </source>
</evidence>
<accession>A0ABY9YFG0</accession>
<evidence type="ECO:0000256" key="1">
    <source>
        <dbReference type="SAM" id="MobiDB-lite"/>
    </source>
</evidence>
<gene>
    <name evidence="2" type="ORF">PDM28_04665</name>
</gene>
<dbReference type="Proteomes" id="UP001305421">
    <property type="component" value="Chromosome"/>
</dbReference>
<proteinExistence type="predicted"/>
<reference evidence="2 3" key="1">
    <citation type="submission" date="2022-12" db="EMBL/GenBank/DDBJ databases">
        <title>Two new species, Stenotrophomonas aracearum and Stenotrophomonas oahuensis, isolated from Anthurium (Araceae family) in Hawaii.</title>
        <authorList>
            <person name="Chunag S.C."/>
            <person name="Dobhal S."/>
            <person name="Alvarez A."/>
            <person name="Arif M."/>
        </authorList>
    </citation>
    <scope>NUCLEOTIDE SEQUENCE [LARGE SCALE GENOMIC DNA]</scope>
    <source>
        <strain evidence="2 3">A5588</strain>
    </source>
</reference>